<accession>A0ABV8Z3Y6</accession>
<keyword evidence="2" id="KW-1185">Reference proteome</keyword>
<sequence length="154" mass="16829">MAAVLEAVFSPAAADSRAGRICGGGCATTCAIRCIERTRFDAQRAERAIGAVEPETRLVARTLETCWEARLTGLAETEAALASVRESRPVLPDQDHLRTGATDVLDIRCPHSSAQARRTPQAARELIARLSRTAETDHQMYRRTIAQLRGSLMR</sequence>
<comment type="caution">
    <text evidence="1">The sequence shown here is derived from an EMBL/GenBank/DDBJ whole genome shotgun (WGS) entry which is preliminary data.</text>
</comment>
<proteinExistence type="predicted"/>
<name>A0ABV8Z3Y6_9ACTN</name>
<dbReference type="EMBL" id="JBHSFG010000087">
    <property type="protein sequence ID" value="MFC4471053.1"/>
    <property type="molecule type" value="Genomic_DNA"/>
</dbReference>
<reference evidence="2" key="1">
    <citation type="journal article" date="2019" name="Int. J. Syst. Evol. Microbiol.">
        <title>The Global Catalogue of Microorganisms (GCM) 10K type strain sequencing project: providing services to taxonomists for standard genome sequencing and annotation.</title>
        <authorList>
            <consortium name="The Broad Institute Genomics Platform"/>
            <consortium name="The Broad Institute Genome Sequencing Center for Infectious Disease"/>
            <person name="Wu L."/>
            <person name="Ma J."/>
        </authorList>
    </citation>
    <scope>NUCLEOTIDE SEQUENCE [LARGE SCALE GENOMIC DNA]</scope>
    <source>
        <strain evidence="2">DT43</strain>
    </source>
</reference>
<dbReference type="Proteomes" id="UP001596012">
    <property type="component" value="Unassembled WGS sequence"/>
</dbReference>
<dbReference type="RefSeq" id="WP_386352740.1">
    <property type="nucleotide sequence ID" value="NZ_JBHSFG010000087.1"/>
</dbReference>
<evidence type="ECO:0000313" key="1">
    <source>
        <dbReference type="EMBL" id="MFC4471053.1"/>
    </source>
</evidence>
<protein>
    <submittedName>
        <fullName evidence="1">Uncharacterized protein</fullName>
    </submittedName>
</protein>
<gene>
    <name evidence="1" type="ORF">ACFPH6_42300</name>
</gene>
<evidence type="ECO:0000313" key="2">
    <source>
        <dbReference type="Proteomes" id="UP001596012"/>
    </source>
</evidence>
<organism evidence="1 2">
    <name type="scientific">Streptomyces xiangluensis</name>
    <dbReference type="NCBI Taxonomy" id="2665720"/>
    <lineage>
        <taxon>Bacteria</taxon>
        <taxon>Bacillati</taxon>
        <taxon>Actinomycetota</taxon>
        <taxon>Actinomycetes</taxon>
        <taxon>Kitasatosporales</taxon>
        <taxon>Streptomycetaceae</taxon>
        <taxon>Streptomyces</taxon>
    </lineage>
</organism>